<evidence type="ECO:0000256" key="1">
    <source>
        <dbReference type="SAM" id="SignalP"/>
    </source>
</evidence>
<sequence>MTLESSSLLLAMVVLTGCFEARADDPWTGVATPSAPNTCDVTKGLIEKYFGSEPRIQFGHKPDTEIIVGSHAQYLCRAGEPPLHIIEQKQFLRCVWYRAFEDPIIISLSESCVITRRRPTEINGEYRVDELTQSLARPECTKILTSALESIKDGAGKSDLTEDMSGLDGEALYFEYRDRELRRAGYVDTPVVDSGATGAVKACILVQEPLRKISVSTPR</sequence>
<dbReference type="Proteomes" id="UP001611383">
    <property type="component" value="Chromosome"/>
</dbReference>
<evidence type="ECO:0000313" key="3">
    <source>
        <dbReference type="Proteomes" id="UP001611383"/>
    </source>
</evidence>
<feature type="chain" id="PRO_5046723554" description="Lipoprotein" evidence="1">
    <location>
        <begin position="24"/>
        <end position="219"/>
    </location>
</feature>
<name>A0ABY9WKX9_9BACT</name>
<dbReference type="RefSeq" id="WP_395817338.1">
    <property type="nucleotide sequence ID" value="NZ_CP043494.1"/>
</dbReference>
<accession>A0ABY9WKX9</accession>
<organism evidence="2 3">
    <name type="scientific">Archangium minus</name>
    <dbReference type="NCBI Taxonomy" id="83450"/>
    <lineage>
        <taxon>Bacteria</taxon>
        <taxon>Pseudomonadati</taxon>
        <taxon>Myxococcota</taxon>
        <taxon>Myxococcia</taxon>
        <taxon>Myxococcales</taxon>
        <taxon>Cystobacterineae</taxon>
        <taxon>Archangiaceae</taxon>
        <taxon>Archangium</taxon>
    </lineage>
</organism>
<evidence type="ECO:0000313" key="2">
    <source>
        <dbReference type="EMBL" id="WNG44470.1"/>
    </source>
</evidence>
<gene>
    <name evidence="2" type="ORF">F0U60_10375</name>
</gene>
<keyword evidence="3" id="KW-1185">Reference proteome</keyword>
<reference evidence="2 3" key="1">
    <citation type="submission" date="2019-08" db="EMBL/GenBank/DDBJ databases">
        <title>Archangium and Cystobacter genomes.</title>
        <authorList>
            <person name="Chen I.-C.K."/>
            <person name="Wielgoss S."/>
        </authorList>
    </citation>
    <scope>NUCLEOTIDE SEQUENCE [LARGE SCALE GENOMIC DNA]</scope>
    <source>
        <strain evidence="2 3">Cbm 6</strain>
    </source>
</reference>
<keyword evidence="1" id="KW-0732">Signal</keyword>
<protein>
    <recommendedName>
        <fullName evidence="4">Lipoprotein</fullName>
    </recommendedName>
</protein>
<proteinExistence type="predicted"/>
<feature type="signal peptide" evidence="1">
    <location>
        <begin position="1"/>
        <end position="23"/>
    </location>
</feature>
<evidence type="ECO:0008006" key="4">
    <source>
        <dbReference type="Google" id="ProtNLM"/>
    </source>
</evidence>
<dbReference type="EMBL" id="CP043494">
    <property type="protein sequence ID" value="WNG44470.1"/>
    <property type="molecule type" value="Genomic_DNA"/>
</dbReference>